<keyword evidence="2" id="KW-0812">Transmembrane</keyword>
<reference evidence="4" key="1">
    <citation type="submission" date="2020-01" db="EMBL/GenBank/DDBJ databases">
        <authorList>
            <consortium name="DOE Joint Genome Institute"/>
            <person name="Haridas S."/>
            <person name="Albert R."/>
            <person name="Binder M."/>
            <person name="Bloem J."/>
            <person name="Labutti K."/>
            <person name="Salamov A."/>
            <person name="Andreopoulos B."/>
            <person name="Baker S.E."/>
            <person name="Barry K."/>
            <person name="Bills G."/>
            <person name="Bluhm B.H."/>
            <person name="Cannon C."/>
            <person name="Castanera R."/>
            <person name="Culley D.E."/>
            <person name="Daum C."/>
            <person name="Ezra D."/>
            <person name="Gonzalez J.B."/>
            <person name="Henrissat B."/>
            <person name="Kuo A."/>
            <person name="Liang C."/>
            <person name="Lipzen A."/>
            <person name="Lutzoni F."/>
            <person name="Magnuson J."/>
            <person name="Mondo S."/>
            <person name="Nolan M."/>
            <person name="Ohm R."/>
            <person name="Pangilinan J."/>
            <person name="Park H.-J."/>
            <person name="Ramirez L."/>
            <person name="Alfaro M."/>
            <person name="Sun H."/>
            <person name="Tritt A."/>
            <person name="Yoshinaga Y."/>
            <person name="Zwiers L.-H."/>
            <person name="Turgeon B.G."/>
            <person name="Goodwin S.B."/>
            <person name="Spatafora J.W."/>
            <person name="Crous P.W."/>
            <person name="Grigoriev I.V."/>
        </authorList>
    </citation>
    <scope>NUCLEOTIDE SEQUENCE</scope>
    <source>
        <strain evidence="4">CBS 342.82</strain>
    </source>
</reference>
<dbReference type="GeneID" id="54359357"/>
<protein>
    <recommendedName>
        <fullName evidence="5">EamA domain-containing protein</fullName>
    </recommendedName>
</protein>
<dbReference type="SUPFAM" id="SSF103481">
    <property type="entry name" value="Multidrug resistance efflux transporter EmrE"/>
    <property type="match status" value="1"/>
</dbReference>
<proteinExistence type="predicted"/>
<feature type="transmembrane region" description="Helical" evidence="2">
    <location>
        <begin position="120"/>
        <end position="137"/>
    </location>
</feature>
<feature type="transmembrane region" description="Helical" evidence="2">
    <location>
        <begin position="60"/>
        <end position="82"/>
    </location>
</feature>
<keyword evidence="3" id="KW-1185">Reference proteome</keyword>
<feature type="compositionally biased region" description="Basic and acidic residues" evidence="1">
    <location>
        <begin position="146"/>
        <end position="162"/>
    </location>
</feature>
<feature type="region of interest" description="Disordered" evidence="1">
    <location>
        <begin position="146"/>
        <end position="172"/>
    </location>
</feature>
<dbReference type="InterPro" id="IPR039632">
    <property type="entry name" value="TMEM42"/>
</dbReference>
<name>A0A6J3M397_9PEZI</name>
<dbReference type="InterPro" id="IPR037185">
    <property type="entry name" value="EmrE-like"/>
</dbReference>
<reference evidence="4" key="2">
    <citation type="submission" date="2020-04" db="EMBL/GenBank/DDBJ databases">
        <authorList>
            <consortium name="NCBI Genome Project"/>
        </authorList>
    </citation>
    <scope>NUCLEOTIDE SEQUENCE</scope>
    <source>
        <strain evidence="4">CBS 342.82</strain>
    </source>
</reference>
<accession>A0A6J3M397</accession>
<evidence type="ECO:0000256" key="1">
    <source>
        <dbReference type="SAM" id="MobiDB-lite"/>
    </source>
</evidence>
<reference evidence="4" key="3">
    <citation type="submission" date="2025-08" db="UniProtKB">
        <authorList>
            <consortium name="RefSeq"/>
        </authorList>
    </citation>
    <scope>IDENTIFICATION</scope>
    <source>
        <strain evidence="4">CBS 342.82</strain>
    </source>
</reference>
<keyword evidence="2" id="KW-1133">Transmembrane helix</keyword>
<feature type="compositionally biased region" description="Low complexity" evidence="1">
    <location>
        <begin position="163"/>
        <end position="172"/>
    </location>
</feature>
<evidence type="ECO:0000313" key="4">
    <source>
        <dbReference type="RefSeq" id="XP_033458438.1"/>
    </source>
</evidence>
<evidence type="ECO:0008006" key="5">
    <source>
        <dbReference type="Google" id="ProtNLM"/>
    </source>
</evidence>
<dbReference type="Proteomes" id="UP000504637">
    <property type="component" value="Unplaced"/>
</dbReference>
<evidence type="ECO:0000256" key="2">
    <source>
        <dbReference type="SAM" id="Phobius"/>
    </source>
</evidence>
<dbReference type="RefSeq" id="XP_033458438.1">
    <property type="nucleotide sequence ID" value="XM_033601557.1"/>
</dbReference>
<dbReference type="PANTHER" id="PTHR31965:SF1">
    <property type="entry name" value="TRANSMEMBRANE PROTEIN 42"/>
    <property type="match status" value="1"/>
</dbReference>
<evidence type="ECO:0000313" key="3">
    <source>
        <dbReference type="Proteomes" id="UP000504637"/>
    </source>
</evidence>
<dbReference type="OrthoDB" id="5854584at2759"/>
<gene>
    <name evidence="4" type="ORF">K489DRAFT_321608</name>
</gene>
<sequence>MSTKPSSASSPAKPSPSPSLLPQWILPAALSGLCAAANGVFAKLVTTQLTTSWAGILTEVVLNLFFLLLNISFNGVMWALFTKALTLATSSVQVSVINTSANFMATAILGMVVFGEELPALWWVGAAMLIAGSVIIGRRDGDDVAAKKEKKSDQQAKDDADKSAVSSGSKASHPAIFVEAATANGGLTMLQARAGNPDLRKRVN</sequence>
<keyword evidence="2" id="KW-0472">Membrane</keyword>
<dbReference type="AlphaFoldDB" id="A0A6J3M397"/>
<organism evidence="4">
    <name type="scientific">Dissoconium aciculare CBS 342.82</name>
    <dbReference type="NCBI Taxonomy" id="1314786"/>
    <lineage>
        <taxon>Eukaryota</taxon>
        <taxon>Fungi</taxon>
        <taxon>Dikarya</taxon>
        <taxon>Ascomycota</taxon>
        <taxon>Pezizomycotina</taxon>
        <taxon>Dothideomycetes</taxon>
        <taxon>Dothideomycetidae</taxon>
        <taxon>Mycosphaerellales</taxon>
        <taxon>Dissoconiaceae</taxon>
        <taxon>Dissoconium</taxon>
    </lineage>
</organism>
<dbReference type="PANTHER" id="PTHR31965">
    <property type="entry name" value="TRANSMEMBRANE PROTEIN 42"/>
    <property type="match status" value="1"/>
</dbReference>